<protein>
    <submittedName>
        <fullName evidence="1">Uncharacterized protein</fullName>
    </submittedName>
</protein>
<organism evidence="1 2">
    <name type="scientific">Thioalbus denitrificans</name>
    <dbReference type="NCBI Taxonomy" id="547122"/>
    <lineage>
        <taxon>Bacteria</taxon>
        <taxon>Pseudomonadati</taxon>
        <taxon>Pseudomonadota</taxon>
        <taxon>Gammaproteobacteria</taxon>
        <taxon>Chromatiales</taxon>
        <taxon>Ectothiorhodospiraceae</taxon>
        <taxon>Thioalbus</taxon>
    </lineage>
</organism>
<dbReference type="EMBL" id="QPJY01000007">
    <property type="protein sequence ID" value="RCX28324.1"/>
    <property type="molecule type" value="Genomic_DNA"/>
</dbReference>
<gene>
    <name evidence="1" type="ORF">DFQ59_10768</name>
</gene>
<proteinExistence type="predicted"/>
<dbReference type="RefSeq" id="WP_114280265.1">
    <property type="nucleotide sequence ID" value="NZ_QPJY01000007.1"/>
</dbReference>
<sequence>MSVDKVALIRERIELQNAYREYVAQNGFDYQEYVCAQPGSFYHTYKTRLAEINAVLAPELKYQRGVD</sequence>
<dbReference type="Proteomes" id="UP000252707">
    <property type="component" value="Unassembled WGS sequence"/>
</dbReference>
<dbReference type="OrthoDB" id="9800111at2"/>
<reference evidence="1 2" key="1">
    <citation type="submission" date="2018-07" db="EMBL/GenBank/DDBJ databases">
        <title>Genomic Encyclopedia of Type Strains, Phase IV (KMG-IV): sequencing the most valuable type-strain genomes for metagenomic binning, comparative biology and taxonomic classification.</title>
        <authorList>
            <person name="Goeker M."/>
        </authorList>
    </citation>
    <scope>NUCLEOTIDE SEQUENCE [LARGE SCALE GENOMIC DNA]</scope>
    <source>
        <strain evidence="1 2">DSM 26407</strain>
    </source>
</reference>
<accession>A0A369C958</accession>
<keyword evidence="2" id="KW-1185">Reference proteome</keyword>
<name>A0A369C958_9GAMM</name>
<evidence type="ECO:0000313" key="2">
    <source>
        <dbReference type="Proteomes" id="UP000252707"/>
    </source>
</evidence>
<evidence type="ECO:0000313" key="1">
    <source>
        <dbReference type="EMBL" id="RCX28324.1"/>
    </source>
</evidence>
<dbReference type="AlphaFoldDB" id="A0A369C958"/>
<comment type="caution">
    <text evidence="1">The sequence shown here is derived from an EMBL/GenBank/DDBJ whole genome shotgun (WGS) entry which is preliminary data.</text>
</comment>